<dbReference type="GO" id="GO:0051455">
    <property type="term" value="P:spindle attachment to meiosis I kinetochore"/>
    <property type="evidence" value="ECO:0007669"/>
    <property type="project" value="TreeGrafter"/>
</dbReference>
<evidence type="ECO:0000256" key="3">
    <source>
        <dbReference type="ARBA" id="ARBA00023242"/>
    </source>
</evidence>
<dbReference type="AlphaFoldDB" id="A0A9E7G9L8"/>
<evidence type="ECO:0000256" key="1">
    <source>
        <dbReference type="ARBA" id="ARBA00004123"/>
    </source>
</evidence>
<accession>A0A9E7G9L8</accession>
<dbReference type="PANTHER" id="PTHR16684:SF11">
    <property type="entry name" value="CENTROMERE PROTEIN C"/>
    <property type="match status" value="1"/>
</dbReference>
<dbReference type="PANTHER" id="PTHR16684">
    <property type="entry name" value="CENTROMERE PROTEIN C"/>
    <property type="match status" value="1"/>
</dbReference>
<dbReference type="GO" id="GO:0051315">
    <property type="term" value="P:attachment of mitotic spindle microtubules to kinetochore"/>
    <property type="evidence" value="ECO:0007669"/>
    <property type="project" value="TreeGrafter"/>
</dbReference>
<dbReference type="GO" id="GO:0005634">
    <property type="term" value="C:nucleus"/>
    <property type="evidence" value="ECO:0007669"/>
    <property type="project" value="UniProtKB-SubCell"/>
</dbReference>
<keyword evidence="6" id="KW-1185">Reference proteome</keyword>
<organism evidence="5 6">
    <name type="scientific">Musa troglodytarum</name>
    <name type="common">fe'i banana</name>
    <dbReference type="NCBI Taxonomy" id="320322"/>
    <lineage>
        <taxon>Eukaryota</taxon>
        <taxon>Viridiplantae</taxon>
        <taxon>Streptophyta</taxon>
        <taxon>Embryophyta</taxon>
        <taxon>Tracheophyta</taxon>
        <taxon>Spermatophyta</taxon>
        <taxon>Magnoliopsida</taxon>
        <taxon>Liliopsida</taxon>
        <taxon>Zingiberales</taxon>
        <taxon>Musaceae</taxon>
        <taxon>Musa</taxon>
    </lineage>
</organism>
<feature type="region of interest" description="Disordered" evidence="4">
    <location>
        <begin position="207"/>
        <end position="227"/>
    </location>
</feature>
<dbReference type="GO" id="GO:0051382">
    <property type="term" value="P:kinetochore assembly"/>
    <property type="evidence" value="ECO:0007669"/>
    <property type="project" value="InterPro"/>
</dbReference>
<evidence type="ECO:0000256" key="4">
    <source>
        <dbReference type="SAM" id="MobiDB-lite"/>
    </source>
</evidence>
<dbReference type="GO" id="GO:0019237">
    <property type="term" value="F:centromeric DNA binding"/>
    <property type="evidence" value="ECO:0007669"/>
    <property type="project" value="InterPro"/>
</dbReference>
<dbReference type="InterPro" id="IPR028386">
    <property type="entry name" value="CENP-C/Mif2/cnp3"/>
</dbReference>
<proteinExistence type="inferred from homology"/>
<evidence type="ECO:0008006" key="7">
    <source>
        <dbReference type="Google" id="ProtNLM"/>
    </source>
</evidence>
<feature type="region of interest" description="Disordered" evidence="4">
    <location>
        <begin position="604"/>
        <end position="635"/>
    </location>
</feature>
<feature type="region of interest" description="Disordered" evidence="4">
    <location>
        <begin position="528"/>
        <end position="563"/>
    </location>
</feature>
<comment type="similarity">
    <text evidence="2">Belongs to the CENP-C/MIF2 family.</text>
</comment>
<dbReference type="Proteomes" id="UP001055439">
    <property type="component" value="Chromosome 6"/>
</dbReference>
<sequence>MAVDLGCCSANEDPFADFSLLSLLPRTLGGALRADPPPLDAHETEVIKALLDSVVGSKEVLEQAHAINNSCRNVVNSSQDGNKTILADVKNRLVSRRPALGRKRAQFSLKPISSNPVPDVDFNSQIDHLDDPEEYFFAFEQLENAGKELKKLRGEVATEPTKNQQVTGRKRRPGILGKTVSYKHHFSATVDTTEPFSVSQEVLDQRNATSSKASIKTKPTANLHPTSFDQPCNLHSADTNNIQLLATEQEDSVADENNANNLLEKLLFSFRDLDEGEGTAFLRESLQIKSIEIGKIHLPELHSIQRNNFRTLENRVAKEKSEAHQLLPTSATLSRSPLADTSYLQRHTSLNDQQGNPYMIPSSADAPYATSRTPARSPLAVISNFQWRRSVDEPLEDPYMIPPSDDAPYSGDSCPTSCWQKKSLSPTANIGYPNRNGLLVRDALDSVRSDDGILNLVDRLQISVAKADKTIDDMIATEEDVIEHVHCSPESTIEHRDHLMTDDLSNFDGFNEQMEEGNRVQLDPLYERPDHDVEDPASGCSNQCSRDGPDSKRESTAEGHIISESDAVVDKCDADDNLQNQVNVGAPDVLVVDAEAPRVLAHSTAYPDVDDPASGCSNQCSRDGPDSKRESTAEGHIISESDAVVDKCDADDNLQNQVNVGAPDVLVVDAEAPRVLAHSTIYPDVDDPASGCSNQCSNDGPDSKLESTAEGHIISESDTVVDKCDADNNLQNQENVGAPDVLVVDAEAARVLAHSTDYPGVDDPTFGCSIQISRYGSDNKLESTTEGHIVSENDTIVDKCGADDNLQNQVTVGAPDVMVVDAEASRVLPVNEQSKDVHTLAGGNMEAQSCHTASGLSQNIEKKQKALPSRKDKQKLVSRRQSLADAGMIWNSGVRRSTRIKSRPLEYWRGERFLYGRIHDSLATVIGVKRSSPSNKGKLKVTSFVSEEYADLVAQAAQL</sequence>
<name>A0A9E7G9L8_9LILI</name>
<comment type="subcellular location">
    <subcellularLocation>
        <location evidence="1">Nucleus</location>
    </subcellularLocation>
</comment>
<reference evidence="5" key="1">
    <citation type="submission" date="2022-05" db="EMBL/GenBank/DDBJ databases">
        <title>The Musa troglodytarum L. genome provides insights into the mechanism of non-climacteric behaviour and enrichment of carotenoids.</title>
        <authorList>
            <person name="Wang J."/>
        </authorList>
    </citation>
    <scope>NUCLEOTIDE SEQUENCE</scope>
    <source>
        <tissue evidence="5">Leaf</tissue>
    </source>
</reference>
<dbReference type="OrthoDB" id="1939643at2759"/>
<protein>
    <recommendedName>
        <fullName evidence="7">Centromere protein C</fullName>
    </recommendedName>
</protein>
<evidence type="ECO:0000256" key="2">
    <source>
        <dbReference type="ARBA" id="ARBA00010291"/>
    </source>
</evidence>
<gene>
    <name evidence="5" type="ORF">MUK42_04575</name>
</gene>
<evidence type="ECO:0000313" key="5">
    <source>
        <dbReference type="EMBL" id="URE10630.1"/>
    </source>
</evidence>
<dbReference type="GO" id="GO:0000776">
    <property type="term" value="C:kinetochore"/>
    <property type="evidence" value="ECO:0007669"/>
    <property type="project" value="InterPro"/>
</dbReference>
<feature type="compositionally biased region" description="Basic and acidic residues" evidence="4">
    <location>
        <begin position="623"/>
        <end position="635"/>
    </location>
</feature>
<evidence type="ECO:0000313" key="6">
    <source>
        <dbReference type="Proteomes" id="UP001055439"/>
    </source>
</evidence>
<keyword evidence="3" id="KW-0539">Nucleus</keyword>
<dbReference type="EMBL" id="CP097508">
    <property type="protein sequence ID" value="URE10630.1"/>
    <property type="molecule type" value="Genomic_DNA"/>
</dbReference>
<feature type="compositionally biased region" description="Basic and acidic residues" evidence="4">
    <location>
        <begin position="547"/>
        <end position="563"/>
    </location>
</feature>
<feature type="region of interest" description="Disordered" evidence="4">
    <location>
        <begin position="349"/>
        <end position="373"/>
    </location>
</feature>